<name>G1LNS6_AILME</name>
<evidence type="ECO:0000256" key="1">
    <source>
        <dbReference type="ARBA" id="ARBA00004370"/>
    </source>
</evidence>
<dbReference type="GO" id="GO:0016020">
    <property type="term" value="C:membrane"/>
    <property type="evidence" value="ECO:0007669"/>
    <property type="project" value="UniProtKB-SubCell"/>
</dbReference>
<dbReference type="Ensembl" id="ENSAMET00000009074.2">
    <property type="protein sequence ID" value="ENSAMEP00000008704.2"/>
    <property type="gene ID" value="ENSAMEG00000008273.2"/>
</dbReference>
<dbReference type="SMART" id="SM00032">
    <property type="entry name" value="CCP"/>
    <property type="match status" value="4"/>
</dbReference>
<feature type="domain" description="Sushi" evidence="10">
    <location>
        <begin position="55"/>
        <end position="116"/>
    </location>
</feature>
<evidence type="ECO:0000313" key="11">
    <source>
        <dbReference type="Ensembl" id="ENSAMEP00000008704.2"/>
    </source>
</evidence>
<evidence type="ECO:0000256" key="5">
    <source>
        <dbReference type="ARBA" id="ARBA00022737"/>
    </source>
</evidence>
<dbReference type="AlphaFoldDB" id="G1LNS6"/>
<dbReference type="SUPFAM" id="SSF57535">
    <property type="entry name" value="Complement control module/SCR domain"/>
    <property type="match status" value="4"/>
</dbReference>
<comment type="caution">
    <text evidence="9">Lacks conserved residue(s) required for the propagation of feature annotation.</text>
</comment>
<evidence type="ECO:0000256" key="3">
    <source>
        <dbReference type="ARBA" id="ARBA00022659"/>
    </source>
</evidence>
<dbReference type="InParanoid" id="G1LNS6"/>
<accession>G1LNS6</accession>
<dbReference type="GeneTree" id="ENSGT00940000160375"/>
<proteinExistence type="inferred from homology"/>
<feature type="disulfide bond" evidence="9">
    <location>
        <begin position="285"/>
        <end position="312"/>
    </location>
</feature>
<dbReference type="InterPro" id="IPR035976">
    <property type="entry name" value="Sushi/SCR/CCP_sf"/>
</dbReference>
<evidence type="ECO:0000256" key="8">
    <source>
        <dbReference type="ARBA" id="ARBA00023180"/>
    </source>
</evidence>
<feature type="disulfide bond" evidence="9">
    <location>
        <begin position="256"/>
        <end position="299"/>
    </location>
</feature>
<keyword evidence="3 9" id="KW-0768">Sushi</keyword>
<dbReference type="GO" id="GO:0030449">
    <property type="term" value="P:regulation of complement activation"/>
    <property type="evidence" value="ECO:0007669"/>
    <property type="project" value="UniProtKB-ARBA"/>
</dbReference>
<sequence>MFPFAKPTTLTDESEFPIGTSLDYECSPGYFEDMFSITCLENLVWSSAEGICRRKSCGAPPEPFNGMVHINTDTQFGSTIHYSCNEGYRLIGSTSAACLLLGSTVTWDKEAPMCEEIFCPNPPSILNGHHTGTSQGDIPYGKEITYACDHHPARGMTFNLIGESTILCTSDDQGNGVWSSPAPRCELAGPAGQCTFPYAPHRSEYLGANLSIAMGTVIFAWEHGFLIKVRHRITCWANNSWVLDVPCCVPTGEVTCILPELMNGIRKDLEMRKVYRYGDNITFECEDGYTLKGSPQSQCQADDTWNPPLAICTSSQWSCKKCRSFLSHGYYSFIHLYCH</sequence>
<feature type="domain" description="Sushi" evidence="10">
    <location>
        <begin position="117"/>
        <end position="187"/>
    </location>
</feature>
<dbReference type="Gene3D" id="2.10.70.10">
    <property type="entry name" value="Complement Module, domain 1"/>
    <property type="match status" value="4"/>
</dbReference>
<keyword evidence="12" id="KW-1185">Reference proteome</keyword>
<dbReference type="FunFam" id="2.10.70.10:FF:000008">
    <property type="entry name" value="Complement receptor type 1"/>
    <property type="match status" value="1"/>
</dbReference>
<feature type="domain" description="Sushi" evidence="10">
    <location>
        <begin position="2"/>
        <end position="54"/>
    </location>
</feature>
<comment type="similarity">
    <text evidence="2">Belongs to the receptors of complement activation (RCA) family.</text>
</comment>
<reference evidence="11" key="2">
    <citation type="submission" date="2025-08" db="UniProtKB">
        <authorList>
            <consortium name="Ensembl"/>
        </authorList>
    </citation>
    <scope>IDENTIFICATION</scope>
</reference>
<keyword evidence="7 9" id="KW-1015">Disulfide bond</keyword>
<evidence type="ECO:0000256" key="9">
    <source>
        <dbReference type="PROSITE-ProRule" id="PRU00302"/>
    </source>
</evidence>
<dbReference type="FunFam" id="2.10.70.10:FF:000014">
    <property type="entry name" value="Membrane cofactor protein"/>
    <property type="match status" value="1"/>
</dbReference>
<dbReference type="PROSITE" id="PS50923">
    <property type="entry name" value="SUSHI"/>
    <property type="match status" value="4"/>
</dbReference>
<evidence type="ECO:0000256" key="4">
    <source>
        <dbReference type="ARBA" id="ARBA00022729"/>
    </source>
</evidence>
<evidence type="ECO:0000256" key="2">
    <source>
        <dbReference type="ARBA" id="ARBA00010908"/>
    </source>
</evidence>
<dbReference type="PANTHER" id="PTHR45656">
    <property type="entry name" value="PROTEIN CBR-CLEC-78"/>
    <property type="match status" value="1"/>
</dbReference>
<dbReference type="InterPro" id="IPR000436">
    <property type="entry name" value="Sushi_SCR_CCP_dom"/>
</dbReference>
<keyword evidence="8" id="KW-0325">Glycoprotein</keyword>
<evidence type="ECO:0000256" key="7">
    <source>
        <dbReference type="ARBA" id="ARBA00023157"/>
    </source>
</evidence>
<reference evidence="11 12" key="1">
    <citation type="journal article" date="2010" name="Nature">
        <title>The sequence and de novo assembly of the giant panda genome.</title>
        <authorList>
            <person name="Li R."/>
            <person name="Fan W."/>
            <person name="Tian G."/>
            <person name="Zhu H."/>
            <person name="He L."/>
            <person name="Cai J."/>
            <person name="Huang Q."/>
            <person name="Cai Q."/>
            <person name="Li B."/>
            <person name="Bai Y."/>
            <person name="Zhang Z."/>
            <person name="Zhang Y."/>
            <person name="Wang W."/>
            <person name="Li J."/>
            <person name="Wei F."/>
            <person name="Li H."/>
            <person name="Jian M."/>
            <person name="Li J."/>
            <person name="Zhang Z."/>
            <person name="Nielsen R."/>
            <person name="Li D."/>
            <person name="Gu W."/>
            <person name="Yang Z."/>
            <person name="Xuan Z."/>
            <person name="Ryder O.A."/>
            <person name="Leung F.C."/>
            <person name="Zhou Y."/>
            <person name="Cao J."/>
            <person name="Sun X."/>
            <person name="Fu Y."/>
            <person name="Fang X."/>
            <person name="Guo X."/>
            <person name="Wang B."/>
            <person name="Hou R."/>
            <person name="Shen F."/>
            <person name="Mu B."/>
            <person name="Ni P."/>
            <person name="Lin R."/>
            <person name="Qian W."/>
            <person name="Wang G."/>
            <person name="Yu C."/>
            <person name="Nie W."/>
            <person name="Wang J."/>
            <person name="Wu Z."/>
            <person name="Liang H."/>
            <person name="Min J."/>
            <person name="Wu Q."/>
            <person name="Cheng S."/>
            <person name="Ruan J."/>
            <person name="Wang M."/>
            <person name="Shi Z."/>
            <person name="Wen M."/>
            <person name="Liu B."/>
            <person name="Ren X."/>
            <person name="Zheng H."/>
            <person name="Dong D."/>
            <person name="Cook K."/>
            <person name="Shan G."/>
            <person name="Zhang H."/>
            <person name="Kosiol C."/>
            <person name="Xie X."/>
            <person name="Lu Z."/>
            <person name="Zheng H."/>
            <person name="Li Y."/>
            <person name="Steiner C.C."/>
            <person name="Lam T.T."/>
            <person name="Lin S."/>
            <person name="Zhang Q."/>
            <person name="Li G."/>
            <person name="Tian J."/>
            <person name="Gong T."/>
            <person name="Liu H."/>
            <person name="Zhang D."/>
            <person name="Fang L."/>
            <person name="Ye C."/>
            <person name="Zhang J."/>
            <person name="Hu W."/>
            <person name="Xu A."/>
            <person name="Ren Y."/>
            <person name="Zhang G."/>
            <person name="Bruford M.W."/>
            <person name="Li Q."/>
            <person name="Ma L."/>
            <person name="Guo Y."/>
            <person name="An N."/>
            <person name="Hu Y."/>
            <person name="Zheng Y."/>
            <person name="Shi Y."/>
            <person name="Li Z."/>
            <person name="Liu Q."/>
            <person name="Chen Y."/>
            <person name="Zhao J."/>
            <person name="Qu N."/>
            <person name="Zhao S."/>
            <person name="Tian F."/>
            <person name="Wang X."/>
            <person name="Wang H."/>
            <person name="Xu L."/>
            <person name="Liu X."/>
            <person name="Vinar T."/>
            <person name="Wang Y."/>
            <person name="Lam T.W."/>
            <person name="Yiu S.M."/>
            <person name="Liu S."/>
            <person name="Zhang H."/>
            <person name="Li D."/>
            <person name="Huang Y."/>
            <person name="Wang X."/>
            <person name="Yang G."/>
            <person name="Jiang Z."/>
            <person name="Wang J."/>
            <person name="Qin N."/>
            <person name="Li L."/>
            <person name="Li J."/>
            <person name="Bolund L."/>
            <person name="Kristiansen K."/>
            <person name="Wong G.K."/>
            <person name="Olson M."/>
            <person name="Zhang X."/>
            <person name="Li S."/>
            <person name="Yang H."/>
            <person name="Wang J."/>
            <person name="Wang J."/>
        </authorList>
    </citation>
    <scope>NUCLEOTIDE SEQUENCE [LARGE SCALE GENOMIC DNA]</scope>
</reference>
<dbReference type="FunFam" id="2.10.70.10:FF:000038">
    <property type="entry name" value="Complement component receptor type 1"/>
    <property type="match status" value="1"/>
</dbReference>
<protein>
    <recommendedName>
        <fullName evidence="10">Sushi domain-containing protein</fullName>
    </recommendedName>
</protein>
<evidence type="ECO:0000256" key="6">
    <source>
        <dbReference type="ARBA" id="ARBA00023136"/>
    </source>
</evidence>
<evidence type="ECO:0000259" key="10">
    <source>
        <dbReference type="PROSITE" id="PS50923"/>
    </source>
</evidence>
<dbReference type="CDD" id="cd00033">
    <property type="entry name" value="CCP"/>
    <property type="match status" value="4"/>
</dbReference>
<keyword evidence="6" id="KW-0472">Membrane</keyword>
<dbReference type="PANTHER" id="PTHR45656:SF4">
    <property type="entry name" value="PROTEIN CBR-CLEC-78"/>
    <property type="match status" value="1"/>
</dbReference>
<dbReference type="InterPro" id="IPR051277">
    <property type="entry name" value="SEZ6_CSMD_C4BPB_Regulators"/>
</dbReference>
<comment type="subcellular location">
    <subcellularLocation>
        <location evidence="1">Membrane</location>
    </subcellularLocation>
</comment>
<reference evidence="11" key="3">
    <citation type="submission" date="2025-09" db="UniProtKB">
        <authorList>
            <consortium name="Ensembl"/>
        </authorList>
    </citation>
    <scope>IDENTIFICATION</scope>
</reference>
<dbReference type="FunFam" id="2.10.70.10:FF:000044">
    <property type="entry name" value="Complement component receptor type 1"/>
    <property type="match status" value="1"/>
</dbReference>
<organism evidence="11 12">
    <name type="scientific">Ailuropoda melanoleuca</name>
    <name type="common">Giant panda</name>
    <dbReference type="NCBI Taxonomy" id="9646"/>
    <lineage>
        <taxon>Eukaryota</taxon>
        <taxon>Metazoa</taxon>
        <taxon>Chordata</taxon>
        <taxon>Craniata</taxon>
        <taxon>Vertebrata</taxon>
        <taxon>Euteleostomi</taxon>
        <taxon>Mammalia</taxon>
        <taxon>Eutheria</taxon>
        <taxon>Laurasiatheria</taxon>
        <taxon>Carnivora</taxon>
        <taxon>Caniformia</taxon>
        <taxon>Ursidae</taxon>
        <taxon>Ailuropoda</taxon>
    </lineage>
</organism>
<keyword evidence="4" id="KW-0732">Signal</keyword>
<evidence type="ECO:0000313" key="12">
    <source>
        <dbReference type="Proteomes" id="UP000008912"/>
    </source>
</evidence>
<feature type="domain" description="Sushi" evidence="10">
    <location>
        <begin position="254"/>
        <end position="314"/>
    </location>
</feature>
<dbReference type="Pfam" id="PF00084">
    <property type="entry name" value="Sushi"/>
    <property type="match status" value="4"/>
</dbReference>
<keyword evidence="5" id="KW-0677">Repeat</keyword>
<dbReference type="Proteomes" id="UP000008912">
    <property type="component" value="Unassembled WGS sequence"/>
</dbReference>